<keyword evidence="1" id="KW-0808">Transferase</keyword>
<dbReference type="InterPro" id="IPR016181">
    <property type="entry name" value="Acyl_CoA_acyltransferase"/>
</dbReference>
<comment type="caution">
    <text evidence="4">The sequence shown here is derived from an EMBL/GenBank/DDBJ whole genome shotgun (WGS) entry which is preliminary data.</text>
</comment>
<dbReference type="Gene3D" id="3.40.630.30">
    <property type="match status" value="1"/>
</dbReference>
<reference evidence="5" key="1">
    <citation type="journal article" date="2019" name="Int. J. Syst. Evol. Microbiol.">
        <title>The Global Catalogue of Microorganisms (GCM) 10K type strain sequencing project: providing services to taxonomists for standard genome sequencing and annotation.</title>
        <authorList>
            <consortium name="The Broad Institute Genomics Platform"/>
            <consortium name="The Broad Institute Genome Sequencing Center for Infectious Disease"/>
            <person name="Wu L."/>
            <person name="Ma J."/>
        </authorList>
    </citation>
    <scope>NUCLEOTIDE SEQUENCE [LARGE SCALE GENOMIC DNA]</scope>
    <source>
        <strain evidence="5">JCM 3380</strain>
    </source>
</reference>
<evidence type="ECO:0000256" key="2">
    <source>
        <dbReference type="ARBA" id="ARBA00023315"/>
    </source>
</evidence>
<keyword evidence="5" id="KW-1185">Reference proteome</keyword>
<feature type="domain" description="N-acetyltransferase" evidence="3">
    <location>
        <begin position="5"/>
        <end position="170"/>
    </location>
</feature>
<sequence length="170" mass="18725">MTVDVSYRPIRPGDDLSLDDSFTTATVFAVHQDPHGFTLHEVPVDPPLTKVFPPDEGDDLPEDGFVAEHDGLKGFVSVEHQTWNRRLVIRQLTVAPTHRGRGIGTRLMELALAEGRRHGARTAWLETSSVNVPAVRAYQRMGFALCGLDTTLYTGTPAEGETALYFAKPL</sequence>
<dbReference type="InterPro" id="IPR000182">
    <property type="entry name" value="GNAT_dom"/>
</dbReference>
<gene>
    <name evidence="4" type="ORF">GCM10010492_15820</name>
</gene>
<dbReference type="CDD" id="cd04301">
    <property type="entry name" value="NAT_SF"/>
    <property type="match status" value="1"/>
</dbReference>
<keyword evidence="2" id="KW-0012">Acyltransferase</keyword>
<accession>A0ABP3CZN1</accession>
<dbReference type="PANTHER" id="PTHR43877:SF2">
    <property type="entry name" value="AMINOALKYLPHOSPHONATE N-ACETYLTRANSFERASE-RELATED"/>
    <property type="match status" value="1"/>
</dbReference>
<evidence type="ECO:0000313" key="5">
    <source>
        <dbReference type="Proteomes" id="UP001500416"/>
    </source>
</evidence>
<dbReference type="PROSITE" id="PS51186">
    <property type="entry name" value="GNAT"/>
    <property type="match status" value="1"/>
</dbReference>
<proteinExistence type="predicted"/>
<protein>
    <recommendedName>
        <fullName evidence="3">N-acetyltransferase domain-containing protein</fullName>
    </recommendedName>
</protein>
<evidence type="ECO:0000313" key="4">
    <source>
        <dbReference type="EMBL" id="GAA0218769.1"/>
    </source>
</evidence>
<dbReference type="PANTHER" id="PTHR43877">
    <property type="entry name" value="AMINOALKYLPHOSPHONATE N-ACETYLTRANSFERASE-RELATED-RELATED"/>
    <property type="match status" value="1"/>
</dbReference>
<organism evidence="4 5">
    <name type="scientific">Saccharothrix mutabilis subsp. mutabilis</name>
    <dbReference type="NCBI Taxonomy" id="66855"/>
    <lineage>
        <taxon>Bacteria</taxon>
        <taxon>Bacillati</taxon>
        <taxon>Actinomycetota</taxon>
        <taxon>Actinomycetes</taxon>
        <taxon>Pseudonocardiales</taxon>
        <taxon>Pseudonocardiaceae</taxon>
        <taxon>Saccharothrix</taxon>
    </lineage>
</organism>
<dbReference type="RefSeq" id="WP_343932981.1">
    <property type="nucleotide sequence ID" value="NZ_BAAABU010000003.1"/>
</dbReference>
<evidence type="ECO:0000259" key="3">
    <source>
        <dbReference type="PROSITE" id="PS51186"/>
    </source>
</evidence>
<dbReference type="SUPFAM" id="SSF55729">
    <property type="entry name" value="Acyl-CoA N-acyltransferases (Nat)"/>
    <property type="match status" value="1"/>
</dbReference>
<evidence type="ECO:0000256" key="1">
    <source>
        <dbReference type="ARBA" id="ARBA00022679"/>
    </source>
</evidence>
<dbReference type="EMBL" id="BAAABU010000003">
    <property type="protein sequence ID" value="GAA0218769.1"/>
    <property type="molecule type" value="Genomic_DNA"/>
</dbReference>
<dbReference type="Pfam" id="PF00583">
    <property type="entry name" value="Acetyltransf_1"/>
    <property type="match status" value="1"/>
</dbReference>
<name>A0ABP3CZN1_9PSEU</name>
<dbReference type="Proteomes" id="UP001500416">
    <property type="component" value="Unassembled WGS sequence"/>
</dbReference>
<dbReference type="InterPro" id="IPR050832">
    <property type="entry name" value="Bact_Acetyltransf"/>
</dbReference>